<proteinExistence type="predicted"/>
<name>A0ABQ6GZZ2_9GAMM</name>
<dbReference type="PANTHER" id="PTHR42673:SF4">
    <property type="entry name" value="MALEYLACETOACETATE ISOMERASE"/>
    <property type="match status" value="1"/>
</dbReference>
<evidence type="ECO:0000313" key="2">
    <source>
        <dbReference type="EMBL" id="GLX80191.1"/>
    </source>
</evidence>
<gene>
    <name evidence="2" type="ORF">tinsulaeT_35310</name>
</gene>
<dbReference type="InterPro" id="IPR036249">
    <property type="entry name" value="Thioredoxin-like_sf"/>
</dbReference>
<dbReference type="Pfam" id="PF13409">
    <property type="entry name" value="GST_N_2"/>
    <property type="match status" value="1"/>
</dbReference>
<organism evidence="2 3">
    <name type="scientific">Thalassotalea insulae</name>
    <dbReference type="NCBI Taxonomy" id="2056778"/>
    <lineage>
        <taxon>Bacteria</taxon>
        <taxon>Pseudomonadati</taxon>
        <taxon>Pseudomonadota</taxon>
        <taxon>Gammaproteobacteria</taxon>
        <taxon>Alteromonadales</taxon>
        <taxon>Colwelliaceae</taxon>
        <taxon>Thalassotalea</taxon>
    </lineage>
</organism>
<accession>A0ABQ6GZZ2</accession>
<sequence length="199" mass="22540">MKLVVGTDSTWSLRALICAELVNIKFDVEVINLTADNYKRQILTYSPTGLVPALIHDELVLHDSLAIVEYFNEYADGLLYPQAVNERALARSLCSEMHSGFSQIRTVCPFTLDEVTPLTTYSSEMTAELERISEIFASAQLPFMFERSGIVDAFYAILAFRLQTYGVELAGKAGEYQQSLLNWPLLQYAIKQAQRWRKV</sequence>
<keyword evidence="3" id="KW-1185">Reference proteome</keyword>
<dbReference type="Gene3D" id="1.20.1050.10">
    <property type="match status" value="1"/>
</dbReference>
<dbReference type="RefSeq" id="WP_284246161.1">
    <property type="nucleotide sequence ID" value="NZ_BSST01000001.1"/>
</dbReference>
<dbReference type="Gene3D" id="3.40.30.10">
    <property type="entry name" value="Glutaredoxin"/>
    <property type="match status" value="1"/>
</dbReference>
<protein>
    <submittedName>
        <fullName evidence="2">Glutathione S-transferase</fullName>
    </submittedName>
</protein>
<evidence type="ECO:0000259" key="1">
    <source>
        <dbReference type="PROSITE" id="PS50404"/>
    </source>
</evidence>
<dbReference type="PROSITE" id="PS50404">
    <property type="entry name" value="GST_NTER"/>
    <property type="match status" value="1"/>
</dbReference>
<reference evidence="2 3" key="1">
    <citation type="submission" date="2023-03" db="EMBL/GenBank/DDBJ databases">
        <title>Draft genome sequence of Thalassotalea insulae KCTC 62186T.</title>
        <authorList>
            <person name="Sawabe T."/>
        </authorList>
    </citation>
    <scope>NUCLEOTIDE SEQUENCE [LARGE SCALE GENOMIC DNA]</scope>
    <source>
        <strain evidence="2 3">KCTC 62186</strain>
    </source>
</reference>
<dbReference type="InterPro" id="IPR036282">
    <property type="entry name" value="Glutathione-S-Trfase_C_sf"/>
</dbReference>
<comment type="caution">
    <text evidence="2">The sequence shown here is derived from an EMBL/GenBank/DDBJ whole genome shotgun (WGS) entry which is preliminary data.</text>
</comment>
<dbReference type="EMBL" id="BSST01000001">
    <property type="protein sequence ID" value="GLX80191.1"/>
    <property type="molecule type" value="Genomic_DNA"/>
</dbReference>
<dbReference type="InterPro" id="IPR004045">
    <property type="entry name" value="Glutathione_S-Trfase_N"/>
</dbReference>
<dbReference type="SUPFAM" id="SSF52833">
    <property type="entry name" value="Thioredoxin-like"/>
    <property type="match status" value="1"/>
</dbReference>
<dbReference type="PANTHER" id="PTHR42673">
    <property type="entry name" value="MALEYLACETOACETATE ISOMERASE"/>
    <property type="match status" value="1"/>
</dbReference>
<dbReference type="CDD" id="cd03194">
    <property type="entry name" value="GST_C_3"/>
    <property type="match status" value="1"/>
</dbReference>
<dbReference type="Proteomes" id="UP001157186">
    <property type="component" value="Unassembled WGS sequence"/>
</dbReference>
<dbReference type="SUPFAM" id="SSF47616">
    <property type="entry name" value="GST C-terminal domain-like"/>
    <property type="match status" value="1"/>
</dbReference>
<evidence type="ECO:0000313" key="3">
    <source>
        <dbReference type="Proteomes" id="UP001157186"/>
    </source>
</evidence>
<feature type="domain" description="GST N-terminal" evidence="1">
    <location>
        <begin position="1"/>
        <end position="79"/>
    </location>
</feature>